<name>A0A5B9D8L4_9ARCH</name>
<sequence length="193" mass="22313">MFPLFHIFLPLLVFELILSNKNFKMEKTSRFWIILGSLLPDLIDKPISLITKMMSGRGIAHTPIFLFSLSILIYFLTQNKWISLSIGFGMVFHLILDIPDLPWFWPFNPLEPYSPPFDSWIDTLLHNPLIISTEIISLVGLSWILISNKILFNGKLINLANANTFLFETPKSLKILRAKINLEEELLNDKLRS</sequence>
<feature type="transmembrane region" description="Helical" evidence="1">
    <location>
        <begin position="125"/>
        <end position="146"/>
    </location>
</feature>
<dbReference type="RefSeq" id="WP_147662388.1">
    <property type="nucleotide sequence ID" value="NZ_CP042905.2"/>
</dbReference>
<dbReference type="GeneID" id="41329298"/>
<gene>
    <name evidence="2" type="ORF">DSAG12_01305</name>
</gene>
<dbReference type="Proteomes" id="UP000321408">
    <property type="component" value="Chromosome"/>
</dbReference>
<feature type="transmembrane region" description="Helical" evidence="1">
    <location>
        <begin position="58"/>
        <end position="77"/>
    </location>
</feature>
<reference evidence="2 3" key="2">
    <citation type="journal article" date="2024" name="Int. J. Syst. Evol. Microbiol.">
        <title>Promethearchaeum syntrophicum gen. nov., sp. nov., an anaerobic, obligately syntrophic archaeon, the first isolate of the lineage 'Asgard' archaea, and proposal of the new archaeal phylum Promethearchaeota phyl. nov. and kingdom Promethearchaeati regn. nov.</title>
        <authorList>
            <person name="Imachi H."/>
            <person name="Nobu M.K."/>
            <person name="Kato S."/>
            <person name="Takaki Y."/>
            <person name="Miyazaki M."/>
            <person name="Miyata M."/>
            <person name="Ogawara M."/>
            <person name="Saito Y."/>
            <person name="Sakai S."/>
            <person name="Tahara Y.O."/>
            <person name="Takano Y."/>
            <person name="Tasumi E."/>
            <person name="Uematsu K."/>
            <person name="Yoshimura T."/>
            <person name="Itoh T."/>
            <person name="Ohkuma M."/>
            <person name="Takai K."/>
        </authorList>
    </citation>
    <scope>NUCLEOTIDE SEQUENCE [LARGE SCALE GENOMIC DNA]</scope>
    <source>
        <strain evidence="2 3">MK-D1</strain>
    </source>
</reference>
<keyword evidence="1" id="KW-0812">Transmembrane</keyword>
<feature type="transmembrane region" description="Helical" evidence="1">
    <location>
        <begin position="84"/>
        <end position="105"/>
    </location>
</feature>
<keyword evidence="2" id="KW-0378">Hydrolase</keyword>
<reference evidence="2 3" key="1">
    <citation type="journal article" date="2020" name="Nature">
        <title>Isolation of an archaeon at the prokaryote-eukaryote interface.</title>
        <authorList>
            <person name="Imachi H."/>
            <person name="Nobu M.K."/>
            <person name="Nakahara N."/>
            <person name="Morono Y."/>
            <person name="Ogawara M."/>
            <person name="Takaki Y."/>
            <person name="Takano Y."/>
            <person name="Uematsu K."/>
            <person name="Ikuta T."/>
            <person name="Ito M."/>
            <person name="Matsui Y."/>
            <person name="Miyazaki M."/>
            <person name="Murata K."/>
            <person name="Saito Y."/>
            <person name="Sakai S."/>
            <person name="Song C."/>
            <person name="Tasumi E."/>
            <person name="Yamanaka Y."/>
            <person name="Yamaguchi T."/>
            <person name="Kamagata Y."/>
            <person name="Tamaki H."/>
            <person name="Takai K."/>
        </authorList>
    </citation>
    <scope>NUCLEOTIDE SEQUENCE [LARGE SCALE GENOMIC DNA]</scope>
    <source>
        <strain evidence="2 3">MK-D1</strain>
    </source>
</reference>
<organism evidence="2 3">
    <name type="scientific">Promethearchaeum syntrophicum</name>
    <dbReference type="NCBI Taxonomy" id="2594042"/>
    <lineage>
        <taxon>Archaea</taxon>
        <taxon>Promethearchaeati</taxon>
        <taxon>Promethearchaeota</taxon>
        <taxon>Promethearchaeia</taxon>
        <taxon>Promethearchaeales</taxon>
        <taxon>Promethearchaeaceae</taxon>
        <taxon>Promethearchaeum</taxon>
    </lineage>
</organism>
<proteinExistence type="predicted"/>
<dbReference type="EMBL" id="CP042905">
    <property type="protein sequence ID" value="QEE15479.1"/>
    <property type="molecule type" value="Genomic_DNA"/>
</dbReference>
<evidence type="ECO:0000313" key="3">
    <source>
        <dbReference type="Proteomes" id="UP000321408"/>
    </source>
</evidence>
<protein>
    <submittedName>
        <fullName evidence="2">Metal-dependent hydrolase</fullName>
    </submittedName>
</protein>
<dbReference type="InterPro" id="IPR007404">
    <property type="entry name" value="YdjM-like"/>
</dbReference>
<dbReference type="Pfam" id="PF04307">
    <property type="entry name" value="YdjM"/>
    <property type="match status" value="1"/>
</dbReference>
<evidence type="ECO:0000313" key="2">
    <source>
        <dbReference type="EMBL" id="QEE15479.1"/>
    </source>
</evidence>
<dbReference type="KEGG" id="psyt:DSAG12_01305"/>
<keyword evidence="1" id="KW-0472">Membrane</keyword>
<evidence type="ECO:0000256" key="1">
    <source>
        <dbReference type="SAM" id="Phobius"/>
    </source>
</evidence>
<accession>A0A5B9D8L4</accession>
<dbReference type="OrthoDB" id="200338at2157"/>
<dbReference type="AlphaFoldDB" id="A0A5B9D8L4"/>
<keyword evidence="1" id="KW-1133">Transmembrane helix</keyword>
<keyword evidence="3" id="KW-1185">Reference proteome</keyword>